<dbReference type="InterPro" id="IPR017439">
    <property type="entry name" value="Amidohydrolase"/>
</dbReference>
<evidence type="ECO:0000256" key="1">
    <source>
        <dbReference type="PIRSR" id="PIRSR005962-1"/>
    </source>
</evidence>
<dbReference type="GO" id="GO:0046872">
    <property type="term" value="F:metal ion binding"/>
    <property type="evidence" value="ECO:0007669"/>
    <property type="project" value="UniProtKB-KW"/>
</dbReference>
<protein>
    <submittedName>
        <fullName evidence="3">Hippurate hydrolase</fullName>
        <ecNumber evidence="3">3.5.1.32</ecNumber>
    </submittedName>
</protein>
<dbReference type="Proteomes" id="UP000578077">
    <property type="component" value="Unassembled WGS sequence"/>
</dbReference>
<keyword evidence="3" id="KW-0378">Hydrolase</keyword>
<feature type="binding site" evidence="1">
    <location>
        <position position="363"/>
    </location>
    <ligand>
        <name>Mn(2+)</name>
        <dbReference type="ChEBI" id="CHEBI:29035"/>
        <label>2</label>
    </ligand>
</feature>
<name>A0A841EG36_9ACTN</name>
<dbReference type="NCBIfam" id="TIGR01891">
    <property type="entry name" value="amidohydrolases"/>
    <property type="match status" value="1"/>
</dbReference>
<gene>
    <name evidence="3" type="ORF">HNR25_002132</name>
</gene>
<comment type="caution">
    <text evidence="3">The sequence shown here is derived from an EMBL/GenBank/DDBJ whole genome shotgun (WGS) entry which is preliminary data.</text>
</comment>
<accession>A0A841EG36</accession>
<reference evidence="3 4" key="1">
    <citation type="submission" date="2020-08" db="EMBL/GenBank/DDBJ databases">
        <title>Sequencing the genomes of 1000 actinobacteria strains.</title>
        <authorList>
            <person name="Klenk H.-P."/>
        </authorList>
    </citation>
    <scope>NUCLEOTIDE SEQUENCE [LARGE SCALE GENOMIC DNA]</scope>
    <source>
        <strain evidence="3 4">DSM 44593</strain>
    </source>
</reference>
<dbReference type="InterPro" id="IPR011650">
    <property type="entry name" value="Peptidase_M20_dimer"/>
</dbReference>
<dbReference type="PANTHER" id="PTHR11014:SF63">
    <property type="entry name" value="METALLOPEPTIDASE, PUTATIVE (AFU_ORTHOLOGUE AFUA_6G09600)-RELATED"/>
    <property type="match status" value="1"/>
</dbReference>
<dbReference type="SUPFAM" id="SSF55031">
    <property type="entry name" value="Bacterial exopeptidase dimerisation domain"/>
    <property type="match status" value="1"/>
</dbReference>
<dbReference type="RefSeq" id="WP_184634576.1">
    <property type="nucleotide sequence ID" value="NZ_BAABKT010000014.1"/>
</dbReference>
<keyword evidence="1" id="KW-0464">Manganese</keyword>
<dbReference type="Pfam" id="PF07687">
    <property type="entry name" value="M20_dimer"/>
    <property type="match status" value="1"/>
</dbReference>
<feature type="binding site" evidence="1">
    <location>
        <position position="132"/>
    </location>
    <ligand>
        <name>Mn(2+)</name>
        <dbReference type="ChEBI" id="CHEBI:29035"/>
        <label>2</label>
    </ligand>
</feature>
<keyword evidence="1" id="KW-0479">Metal-binding</keyword>
<feature type="binding site" evidence="1">
    <location>
        <position position="100"/>
    </location>
    <ligand>
        <name>Mn(2+)</name>
        <dbReference type="ChEBI" id="CHEBI:29035"/>
        <label>2</label>
    </ligand>
</feature>
<evidence type="ECO:0000259" key="2">
    <source>
        <dbReference type="Pfam" id="PF07687"/>
    </source>
</evidence>
<dbReference type="EMBL" id="JACHLY010000001">
    <property type="protein sequence ID" value="MBB5998381.1"/>
    <property type="molecule type" value="Genomic_DNA"/>
</dbReference>
<dbReference type="GO" id="GO:0047980">
    <property type="term" value="F:hippurate hydrolase activity"/>
    <property type="evidence" value="ECO:0007669"/>
    <property type="project" value="UniProtKB-EC"/>
</dbReference>
<proteinExistence type="predicted"/>
<dbReference type="SUPFAM" id="SSF53187">
    <property type="entry name" value="Zn-dependent exopeptidases"/>
    <property type="match status" value="1"/>
</dbReference>
<sequence>MHTRTAFHNDLVRIRRALHHTPETGLHLPRTQEQILTELDGLGLEVRTGSELTSVTAVLQGRRPGPVVLLRADMDALPVTEHGTEPFASQHPGMMHACGHDLHMAMLVGAARLLRDAEFAGSVVLMFQPGEEGCGGAELMVREGVLDAGGDRPVAAYALHVVASNVPSGLFVSRPGVVLGASDTLRLTLLGSGGHSAMPHMARSPIPAACAIAGSAQSAVGAAVDPFDPALATVTTVHAGEADNAIPDRAEVVLSVRSYSATARGRARDAIVRLAEGTAAAHGVEVRVCPEDGYPVTRNDPQETAFAAATVQEVFGADRYVQIPRPLPMSEDFAYVLDEVPGAYMSVGACPPDRDPATAAPNHSPEAAYDDGVLADGARLYAELALRRLAAA</sequence>
<dbReference type="PIRSF" id="PIRSF005962">
    <property type="entry name" value="Pept_M20D_amidohydro"/>
    <property type="match status" value="1"/>
</dbReference>
<dbReference type="AlphaFoldDB" id="A0A841EG36"/>
<dbReference type="CDD" id="cd03886">
    <property type="entry name" value="M20_Acy1"/>
    <property type="match status" value="1"/>
</dbReference>
<evidence type="ECO:0000313" key="3">
    <source>
        <dbReference type="EMBL" id="MBB5998381.1"/>
    </source>
</evidence>
<comment type="cofactor">
    <cofactor evidence="1">
        <name>Mn(2+)</name>
        <dbReference type="ChEBI" id="CHEBI:29035"/>
    </cofactor>
    <text evidence="1">The Mn(2+) ion enhances activity.</text>
</comment>
<dbReference type="Gene3D" id="3.40.630.10">
    <property type="entry name" value="Zn peptidases"/>
    <property type="match status" value="1"/>
</dbReference>
<dbReference type="InterPro" id="IPR002933">
    <property type="entry name" value="Peptidase_M20"/>
</dbReference>
<dbReference type="PANTHER" id="PTHR11014">
    <property type="entry name" value="PEPTIDASE M20 FAMILY MEMBER"/>
    <property type="match status" value="1"/>
</dbReference>
<feature type="domain" description="Peptidase M20 dimerisation" evidence="2">
    <location>
        <begin position="184"/>
        <end position="278"/>
    </location>
</feature>
<organism evidence="3 4">
    <name type="scientific">Streptomonospora salina</name>
    <dbReference type="NCBI Taxonomy" id="104205"/>
    <lineage>
        <taxon>Bacteria</taxon>
        <taxon>Bacillati</taxon>
        <taxon>Actinomycetota</taxon>
        <taxon>Actinomycetes</taxon>
        <taxon>Streptosporangiales</taxon>
        <taxon>Nocardiopsidaceae</taxon>
        <taxon>Streptomonospora</taxon>
    </lineage>
</organism>
<dbReference type="InterPro" id="IPR036264">
    <property type="entry name" value="Bact_exopeptidase_dim_dom"/>
</dbReference>
<feature type="binding site" evidence="1">
    <location>
        <position position="160"/>
    </location>
    <ligand>
        <name>Mn(2+)</name>
        <dbReference type="ChEBI" id="CHEBI:29035"/>
        <label>2</label>
    </ligand>
</feature>
<dbReference type="EC" id="3.5.1.32" evidence="3"/>
<dbReference type="Pfam" id="PF01546">
    <property type="entry name" value="Peptidase_M20"/>
    <property type="match status" value="1"/>
</dbReference>
<feature type="binding site" evidence="1">
    <location>
        <position position="98"/>
    </location>
    <ligand>
        <name>Mn(2+)</name>
        <dbReference type="ChEBI" id="CHEBI:29035"/>
        <label>2</label>
    </ligand>
</feature>
<dbReference type="Gene3D" id="3.30.70.360">
    <property type="match status" value="1"/>
</dbReference>
<evidence type="ECO:0000313" key="4">
    <source>
        <dbReference type="Proteomes" id="UP000578077"/>
    </source>
</evidence>
<keyword evidence="4" id="KW-1185">Reference proteome</keyword>